<evidence type="ECO:0000313" key="3">
    <source>
        <dbReference type="Proteomes" id="UP000013111"/>
    </source>
</evidence>
<gene>
    <name evidence="2" type="ORF">BN437_1917</name>
</gene>
<comment type="caution">
    <text evidence="2">The sequence shown here is derived from an EMBL/GenBank/DDBJ whole genome shotgun (WGS) entry which is preliminary data.</text>
</comment>
<keyword evidence="1" id="KW-0732">Signal</keyword>
<name>A0A831A2R1_ERWAM</name>
<evidence type="ECO:0000256" key="1">
    <source>
        <dbReference type="SAM" id="SignalP"/>
    </source>
</evidence>
<accession>A0A831A2R1</accession>
<protein>
    <submittedName>
        <fullName evidence="2">Protein gltF</fullName>
    </submittedName>
</protein>
<dbReference type="Proteomes" id="UP000013111">
    <property type="component" value="Unassembled WGS sequence"/>
</dbReference>
<dbReference type="GeneID" id="97606109"/>
<sequence length="231" mass="24302">MKLLTNACALAVLATFSGAAISESVGVQVVGTIKPAACTPVISNDGNIDYGTISTATLNPGSLTQLDNKQLTFSVNCDAPTRLALKAVNGRPGSAADARGDEDGPYGGFTPAGISNQNGNVVVGLGKSGDHKIGGYNIMMDRITADGDPVNNIYRYLSSGSTQWEKTSTLPFYLKGEILTSWSKPSEDGPRTFTNMSGTINVQAYINKTSELDISQPIELDGQTTIELVYL</sequence>
<dbReference type="InterPro" id="IPR010546">
    <property type="entry name" value="DUF1120"/>
</dbReference>
<dbReference type="RefSeq" id="WP_004157680.1">
    <property type="nucleotide sequence ID" value="NZ_BAYW01000009.1"/>
</dbReference>
<reference evidence="2 3" key="2">
    <citation type="submission" date="2013-04" db="EMBL/GenBank/DDBJ databases">
        <title>Comparative genomics of 12 strains of Erwinia amylovora identifies a pan-genome with a large conserved core and provides insights into host specificity.</title>
        <authorList>
            <person name="Mann R.A."/>
            <person name="Smits T.H.M."/>
            <person name="Buehlmann A."/>
            <person name="Blom J."/>
            <person name="Goesmann A."/>
            <person name="Frey J.E."/>
            <person name="Plummer K.M."/>
            <person name="Beer S.V."/>
            <person name="Luck J."/>
            <person name="Duffy B."/>
            <person name="Rodoni B."/>
        </authorList>
    </citation>
    <scope>NUCLEOTIDE SEQUENCE [LARGE SCALE GENOMIC DNA]</scope>
    <source>
        <strain evidence="3">CFBP 1232</strain>
    </source>
</reference>
<dbReference type="AlphaFoldDB" id="A0A831A2R1"/>
<reference evidence="2 3" key="1">
    <citation type="submission" date="2012-11" db="EMBL/GenBank/DDBJ databases">
        <authorList>
            <person name="Linke B."/>
        </authorList>
    </citation>
    <scope>NUCLEOTIDE SEQUENCE [LARGE SCALE GENOMIC DNA]</scope>
    <source>
        <strain evidence="3">CFBP 1232</strain>
    </source>
</reference>
<organism evidence="2 3">
    <name type="scientific">Erwinia amylovora NBRC 12687 = CFBP 1232</name>
    <dbReference type="NCBI Taxonomy" id="1219359"/>
    <lineage>
        <taxon>Bacteria</taxon>
        <taxon>Pseudomonadati</taxon>
        <taxon>Pseudomonadota</taxon>
        <taxon>Gammaproteobacteria</taxon>
        <taxon>Enterobacterales</taxon>
        <taxon>Erwiniaceae</taxon>
        <taxon>Erwinia</taxon>
    </lineage>
</organism>
<evidence type="ECO:0000313" key="2">
    <source>
        <dbReference type="EMBL" id="CCO93847.1"/>
    </source>
</evidence>
<dbReference type="EMBL" id="CAPB01000020">
    <property type="protein sequence ID" value="CCO93847.1"/>
    <property type="molecule type" value="Genomic_DNA"/>
</dbReference>
<proteinExistence type="predicted"/>
<feature type="chain" id="PRO_5032769143" evidence="1">
    <location>
        <begin position="20"/>
        <end position="231"/>
    </location>
</feature>
<dbReference type="Pfam" id="PF06551">
    <property type="entry name" value="DUF1120"/>
    <property type="match status" value="1"/>
</dbReference>
<feature type="signal peptide" evidence="1">
    <location>
        <begin position="1"/>
        <end position="19"/>
    </location>
</feature>